<accession>A0A2M6P066</accession>
<dbReference type="HAMAP" id="MF_01151">
    <property type="entry name" value="GrpE"/>
    <property type="match status" value="1"/>
</dbReference>
<feature type="compositionally biased region" description="Basic and acidic residues" evidence="5">
    <location>
        <begin position="1"/>
        <end position="10"/>
    </location>
</feature>
<dbReference type="GO" id="GO:0051087">
    <property type="term" value="F:protein-folding chaperone binding"/>
    <property type="evidence" value="ECO:0007669"/>
    <property type="project" value="InterPro"/>
</dbReference>
<dbReference type="InterPro" id="IPR000740">
    <property type="entry name" value="GrpE"/>
</dbReference>
<comment type="subunit">
    <text evidence="3">Homodimer.</text>
</comment>
<dbReference type="Proteomes" id="UP000228528">
    <property type="component" value="Unassembled WGS sequence"/>
</dbReference>
<evidence type="ECO:0000256" key="3">
    <source>
        <dbReference type="HAMAP-Rule" id="MF_01151"/>
    </source>
</evidence>
<keyword evidence="3" id="KW-0963">Cytoplasm</keyword>
<dbReference type="Gene3D" id="2.30.22.10">
    <property type="entry name" value="Head domain of nucleotide exchange factor GrpE"/>
    <property type="match status" value="1"/>
</dbReference>
<feature type="compositionally biased region" description="Acidic residues" evidence="5">
    <location>
        <begin position="14"/>
        <end position="23"/>
    </location>
</feature>
<evidence type="ECO:0000313" key="7">
    <source>
        <dbReference type="Proteomes" id="UP000228528"/>
    </source>
</evidence>
<name>A0A2M6P066_9BACT</name>
<dbReference type="EMBL" id="PFBW01000187">
    <property type="protein sequence ID" value="PIR77091.1"/>
    <property type="molecule type" value="Genomic_DNA"/>
</dbReference>
<dbReference type="SUPFAM" id="SSF58014">
    <property type="entry name" value="Coiled-coil domain of nucleotide exchange factor GrpE"/>
    <property type="match status" value="1"/>
</dbReference>
<evidence type="ECO:0000256" key="5">
    <source>
        <dbReference type="SAM" id="MobiDB-lite"/>
    </source>
</evidence>
<evidence type="ECO:0000256" key="4">
    <source>
        <dbReference type="RuleBase" id="RU004478"/>
    </source>
</evidence>
<evidence type="ECO:0000256" key="2">
    <source>
        <dbReference type="ARBA" id="ARBA00023186"/>
    </source>
</evidence>
<comment type="function">
    <text evidence="3">Participates actively in the response to hyperosmotic and heat shock by preventing the aggregation of stress-denatured proteins, in association with DnaK and GrpE. It is the nucleotide exchange factor for DnaK and may function as a thermosensor. Unfolded proteins bind initially to DnaJ; upon interaction with the DnaJ-bound protein, DnaK hydrolyzes its bound ATP, resulting in the formation of a stable complex. GrpE releases ADP from DnaK; ATP binding to DnaK triggers the release of the substrate protein, thus completing the reaction cycle. Several rounds of ATP-dependent interactions between DnaJ, DnaK and GrpE are required for fully efficient folding.</text>
</comment>
<dbReference type="GO" id="GO:0051082">
    <property type="term" value="F:unfolded protein binding"/>
    <property type="evidence" value="ECO:0007669"/>
    <property type="project" value="TreeGrafter"/>
</dbReference>
<dbReference type="PANTHER" id="PTHR21237">
    <property type="entry name" value="GRPE PROTEIN"/>
    <property type="match status" value="1"/>
</dbReference>
<dbReference type="Pfam" id="PF01025">
    <property type="entry name" value="GrpE"/>
    <property type="match status" value="1"/>
</dbReference>
<protein>
    <recommendedName>
        <fullName evidence="3">Protein GrpE</fullName>
    </recommendedName>
    <alternativeName>
        <fullName evidence="3">HSP-70 cofactor</fullName>
    </alternativeName>
</protein>
<dbReference type="PRINTS" id="PR00773">
    <property type="entry name" value="GRPEPROTEIN"/>
</dbReference>
<dbReference type="GO" id="GO:0006457">
    <property type="term" value="P:protein folding"/>
    <property type="evidence" value="ECO:0007669"/>
    <property type="project" value="InterPro"/>
</dbReference>
<dbReference type="GO" id="GO:0000774">
    <property type="term" value="F:adenyl-nucleotide exchange factor activity"/>
    <property type="evidence" value="ECO:0007669"/>
    <property type="project" value="InterPro"/>
</dbReference>
<dbReference type="SUPFAM" id="SSF51064">
    <property type="entry name" value="Head domain of nucleotide exchange factor GrpE"/>
    <property type="match status" value="1"/>
</dbReference>
<evidence type="ECO:0000313" key="6">
    <source>
        <dbReference type="EMBL" id="PIR77091.1"/>
    </source>
</evidence>
<dbReference type="AlphaFoldDB" id="A0A2M6P066"/>
<comment type="caution">
    <text evidence="6">The sequence shown here is derived from an EMBL/GenBank/DDBJ whole genome shotgun (WGS) entry which is preliminary data.</text>
</comment>
<dbReference type="InterPro" id="IPR009012">
    <property type="entry name" value="GrpE_head"/>
</dbReference>
<evidence type="ECO:0000256" key="1">
    <source>
        <dbReference type="ARBA" id="ARBA00009054"/>
    </source>
</evidence>
<dbReference type="InterPro" id="IPR013805">
    <property type="entry name" value="GrpE_CC"/>
</dbReference>
<dbReference type="Gene3D" id="3.90.20.20">
    <property type="match status" value="1"/>
</dbReference>
<keyword evidence="2 3" id="KW-0143">Chaperone</keyword>
<gene>
    <name evidence="3 6" type="primary">grpE</name>
    <name evidence="6" type="ORF">COU30_04325</name>
</gene>
<proteinExistence type="inferred from homology"/>
<organism evidence="6 7">
    <name type="scientific">Candidatus Magasanikbacteria bacterium CG10_big_fil_rev_8_21_14_0_10_38_6</name>
    <dbReference type="NCBI Taxonomy" id="1974647"/>
    <lineage>
        <taxon>Bacteria</taxon>
        <taxon>Candidatus Magasanikiibacteriota</taxon>
    </lineage>
</organism>
<comment type="similarity">
    <text evidence="1 3 4">Belongs to the GrpE family.</text>
</comment>
<dbReference type="PANTHER" id="PTHR21237:SF23">
    <property type="entry name" value="GRPE PROTEIN HOMOLOG, MITOCHONDRIAL"/>
    <property type="match status" value="1"/>
</dbReference>
<sequence>MTKKQQDDHNNILFEEEAVDQEEQPQTALSEIEELQAKCQEYKIGWQRAQADYQNFKKETEEKRGELMKWCQVQVLEEVIPVYDNFKKANAHKPESDDKLWKNWAQGIDFIMKQFADILANHKIEEIKTVGEQFNIEQHEAVGEEESDDHEENVIIREVDAGYLIDGKVIKPAKVIIAKAKNQ</sequence>
<keyword evidence="3" id="KW-0346">Stress response</keyword>
<reference evidence="7" key="1">
    <citation type="submission" date="2017-09" db="EMBL/GenBank/DDBJ databases">
        <title>Depth-based differentiation of microbial function through sediment-hosted aquifers and enrichment of novel symbionts in the deep terrestrial subsurface.</title>
        <authorList>
            <person name="Probst A.J."/>
            <person name="Ladd B."/>
            <person name="Jarett J.K."/>
            <person name="Geller-Mcgrath D.E."/>
            <person name="Sieber C.M.K."/>
            <person name="Emerson J.B."/>
            <person name="Anantharaman K."/>
            <person name="Thomas B.C."/>
            <person name="Malmstrom R."/>
            <person name="Stieglmeier M."/>
            <person name="Klingl A."/>
            <person name="Woyke T."/>
            <person name="Ryan C.M."/>
            <person name="Banfield J.F."/>
        </authorList>
    </citation>
    <scope>NUCLEOTIDE SEQUENCE [LARGE SCALE GENOMIC DNA]</scope>
</reference>
<dbReference type="CDD" id="cd00446">
    <property type="entry name" value="GrpE"/>
    <property type="match status" value="1"/>
</dbReference>
<comment type="subcellular location">
    <subcellularLocation>
        <location evidence="3">Cytoplasm</location>
    </subcellularLocation>
</comment>
<dbReference type="GO" id="GO:0042803">
    <property type="term" value="F:protein homodimerization activity"/>
    <property type="evidence" value="ECO:0007669"/>
    <property type="project" value="InterPro"/>
</dbReference>
<dbReference type="GO" id="GO:0005737">
    <property type="term" value="C:cytoplasm"/>
    <property type="evidence" value="ECO:0007669"/>
    <property type="project" value="UniProtKB-SubCell"/>
</dbReference>
<feature type="region of interest" description="Disordered" evidence="5">
    <location>
        <begin position="1"/>
        <end position="27"/>
    </location>
</feature>